<dbReference type="Gene3D" id="3.90.640.10">
    <property type="entry name" value="Actin, Chain A, domain 4"/>
    <property type="match status" value="1"/>
</dbReference>
<dbReference type="EMBL" id="FOLO01000003">
    <property type="protein sequence ID" value="SFB99101.1"/>
    <property type="molecule type" value="Genomic_DNA"/>
</dbReference>
<evidence type="ECO:0000313" key="1">
    <source>
        <dbReference type="EMBL" id="SFB99101.1"/>
    </source>
</evidence>
<name>A0A1I1FIK3_9GAMM</name>
<dbReference type="RefSeq" id="WP_091979883.1">
    <property type="nucleotide sequence ID" value="NZ_FOLO01000003.1"/>
</dbReference>
<protein>
    <submittedName>
        <fullName evidence="1">Uncharacterized protein</fullName>
    </submittedName>
</protein>
<dbReference type="OrthoDB" id="7052771at2"/>
<organism evidence="1 2">
    <name type="scientific">Pseudoalteromonas denitrificans DSM 6059</name>
    <dbReference type="NCBI Taxonomy" id="1123010"/>
    <lineage>
        <taxon>Bacteria</taxon>
        <taxon>Pseudomonadati</taxon>
        <taxon>Pseudomonadota</taxon>
        <taxon>Gammaproteobacteria</taxon>
        <taxon>Alteromonadales</taxon>
        <taxon>Pseudoalteromonadaceae</taxon>
        <taxon>Pseudoalteromonas</taxon>
    </lineage>
</organism>
<sequence length="431" mass="49373">MDLIIININDYQLYIYEKSNSSVYSGCAYIDENKVVFGQHALDKIKTSPTDFHSHYWQHLGYEKLNTKNKQVKHFADLAYLQLKEITKKYSKGIEVVFLVPSYYTNEQLALLLGLADSCELKTVALLSSEVVYFNDDLKSTQTVADLGLHHINFSQLSFNENVKLRNYTNHPELGMIELINFICNWCNEILIKQYRFDAMYSAHSEQLLFVQVETILNNLAVAGQLTTDLISINEKSIKISQKDLNNQMTVFFAPAFNYVKNDSLIYLKNHFFNLISNTQFSSLCKKTPKIPLYTIVSEHIKSINQQNGISLITELTRFKKPNTNSVALKIITPYILTQNQAVLINHNPLYLNKQTNEFNQKHLTLTRSSNDQSFASITFINKNIELDVLLNKEVKINQKTTSGHASLNIGDVITFLNEPAFSLINVNKEL</sequence>
<reference evidence="1 2" key="1">
    <citation type="submission" date="2016-10" db="EMBL/GenBank/DDBJ databases">
        <authorList>
            <person name="de Groot N.N."/>
        </authorList>
    </citation>
    <scope>NUCLEOTIDE SEQUENCE [LARGE SCALE GENOMIC DNA]</scope>
    <source>
        <strain evidence="1 2">DSM 6059</strain>
    </source>
</reference>
<accession>A0A1I1FIK3</accession>
<dbReference type="STRING" id="1123010.SAMN02745724_00650"/>
<evidence type="ECO:0000313" key="2">
    <source>
        <dbReference type="Proteomes" id="UP000198862"/>
    </source>
</evidence>
<keyword evidence="2" id="KW-1185">Reference proteome</keyword>
<dbReference type="Proteomes" id="UP000198862">
    <property type="component" value="Unassembled WGS sequence"/>
</dbReference>
<gene>
    <name evidence="1" type="ORF">SAMN02745724_00650</name>
</gene>
<dbReference type="AlphaFoldDB" id="A0A1I1FIK3"/>
<dbReference type="Gene3D" id="3.30.420.40">
    <property type="match status" value="2"/>
</dbReference>
<proteinExistence type="predicted"/>